<dbReference type="HAMAP" id="MF_02206">
    <property type="entry name" value="DinG_exonucl"/>
    <property type="match status" value="1"/>
</dbReference>
<dbReference type="SUPFAM" id="SSF52540">
    <property type="entry name" value="P-loop containing nucleoside triphosphate hydrolases"/>
    <property type="match status" value="2"/>
</dbReference>
<evidence type="ECO:0000256" key="7">
    <source>
        <dbReference type="RuleBase" id="RU364106"/>
    </source>
</evidence>
<dbReference type="InterPro" id="IPR006555">
    <property type="entry name" value="ATP-dep_Helicase_C"/>
</dbReference>
<dbReference type="GO" id="GO:0016818">
    <property type="term" value="F:hydrolase activity, acting on acid anhydrides, in phosphorus-containing anhydrides"/>
    <property type="evidence" value="ECO:0007669"/>
    <property type="project" value="InterPro"/>
</dbReference>
<evidence type="ECO:0000313" key="9">
    <source>
        <dbReference type="EMBL" id="PLT28360.1"/>
    </source>
</evidence>
<protein>
    <recommendedName>
        <fullName evidence="6 7">3'-5' exonuclease DinG</fullName>
        <ecNumber evidence="6 7">3.1.-.-</ecNumber>
    </recommendedName>
</protein>
<accession>A0A2N5M1X5</accession>
<dbReference type="Proteomes" id="UP000234748">
    <property type="component" value="Unassembled WGS sequence"/>
</dbReference>
<dbReference type="EMBL" id="PGUY01000062">
    <property type="protein sequence ID" value="PLT28360.1"/>
    <property type="molecule type" value="Genomic_DNA"/>
</dbReference>
<dbReference type="Gene3D" id="3.30.420.10">
    <property type="entry name" value="Ribonuclease H-like superfamily/Ribonuclease H"/>
    <property type="match status" value="1"/>
</dbReference>
<dbReference type="InterPro" id="IPR036397">
    <property type="entry name" value="RNaseH_sf"/>
</dbReference>
<organism evidence="9 10">
    <name type="scientific">Peribacillus deserti</name>
    <dbReference type="NCBI Taxonomy" id="673318"/>
    <lineage>
        <taxon>Bacteria</taxon>
        <taxon>Bacillati</taxon>
        <taxon>Bacillota</taxon>
        <taxon>Bacilli</taxon>
        <taxon>Bacillales</taxon>
        <taxon>Bacillaceae</taxon>
        <taxon>Peribacillus</taxon>
    </lineage>
</organism>
<dbReference type="NCBIfam" id="TIGR00573">
    <property type="entry name" value="dnaq"/>
    <property type="match status" value="1"/>
</dbReference>
<evidence type="ECO:0000256" key="4">
    <source>
        <dbReference type="ARBA" id="ARBA00022839"/>
    </source>
</evidence>
<dbReference type="FunFam" id="3.30.420.10:FF:000045">
    <property type="entry name" value="3'-5' exonuclease DinG"/>
    <property type="match status" value="1"/>
</dbReference>
<dbReference type="SMART" id="SM00491">
    <property type="entry name" value="HELICc2"/>
    <property type="match status" value="1"/>
</dbReference>
<gene>
    <name evidence="6 7" type="primary">dinG</name>
    <name evidence="9" type="ORF">CUU66_19280</name>
</gene>
<keyword evidence="3 6" id="KW-0378">Hydrolase</keyword>
<dbReference type="EC" id="3.1.-.-" evidence="6 7"/>
<evidence type="ECO:0000256" key="5">
    <source>
        <dbReference type="ARBA" id="ARBA00022840"/>
    </source>
</evidence>
<dbReference type="InterPro" id="IPR014001">
    <property type="entry name" value="Helicase_ATP-bd"/>
</dbReference>
<proteinExistence type="inferred from homology"/>
<sequence>MRQRFVVVDLETTGNSPKKGDSIIQFACTVIENKRIVDEYSTYIKPEKSIPPFIVELTGISDDMVKDAPLFREVAPKINSLLADAVFVAHNVLFDLSFLQEELNQAGFEGFYGSTIDTVELSKILLPTSDSYKLSQLAQEENIEHERPHQADSDARVTALLLLKLINKLYDLPKVTLKQLYRLSFSLKSEISELIGDCIADKEKKALEPLHGIEIFRGLALRIQDQPKTLKNEEDKLFEYEYDAEAKFQDLQHAFPHAERRAGQLEMMNNIYDTFIQQKHSIIEAGTGIGKSLGYLLPSAYFSSKYKKQVIISTYTLHLQEQLLKKELPALSKIVPFPIEAQMIKGTNNYLSLAKFERVLRQKDDNYDTSLTKMQILVWLTHTQTGDRDELNLTSGGASFWEKLQTSAGLPQKLQEPWDKRDFYKKAKEAANRADILVTNHAYLIENVTGENPVLSRGAILVLDEAHHFSKAFQTKLGFKISYLTIRTMINRLGTYNQKMVLYRLEKMMKEKNLEVPTGSKAIENAIQDFLYESEQLFYLLAKYGEKLALSPGRQKLSIHYDSRGQSRDQNNIKMLAERVIDYLRQIREAADERVASLMRNGDSLGKSHLYYVTEAAGLLDELGELQGYLRTFFLRNEKDTVYWADIIKSGKNTAVTLLSQPLDAGGSILENYLGGFTSIVMTSATLTINGSFSFFMEQLGLKKETFITKSYPSPFNYMDAVKIMVPASMPDISIIPLSEYARNVSEHITAAAAGSKGRMMVLFTSRELLRMTYEFLREEQQLVDFTLLAQGITGGSKWKLLKNFQGFNKGILLGNASFWDGVDVPGDKLSCLVIVRLPFSAPDEPVNAARNRQLTAEGKNPFSQYSLPEAVLRFKQGFGRLIRAENDKGVLLVLDKRIQNTSYGHAFLDAIPKVRVETNPLSQLEESVRKWLS</sequence>
<dbReference type="Pfam" id="PF13307">
    <property type="entry name" value="Helicase_C_2"/>
    <property type="match status" value="1"/>
</dbReference>
<feature type="short sequence motif" description="DEAH box" evidence="6">
    <location>
        <begin position="464"/>
        <end position="467"/>
    </location>
</feature>
<keyword evidence="2 6" id="KW-0547">Nucleotide-binding</keyword>
<evidence type="ECO:0000256" key="6">
    <source>
        <dbReference type="HAMAP-Rule" id="MF_02206"/>
    </source>
</evidence>
<dbReference type="GO" id="GO:0003677">
    <property type="term" value="F:DNA binding"/>
    <property type="evidence" value="ECO:0007669"/>
    <property type="project" value="InterPro"/>
</dbReference>
<keyword evidence="10" id="KW-1185">Reference proteome</keyword>
<dbReference type="GO" id="GO:0003887">
    <property type="term" value="F:DNA-directed DNA polymerase activity"/>
    <property type="evidence" value="ECO:0007669"/>
    <property type="project" value="InterPro"/>
</dbReference>
<evidence type="ECO:0000256" key="2">
    <source>
        <dbReference type="ARBA" id="ARBA00022741"/>
    </source>
</evidence>
<dbReference type="NCBIfam" id="TIGR01407">
    <property type="entry name" value="dinG_rel"/>
    <property type="match status" value="1"/>
</dbReference>
<comment type="caution">
    <text evidence="9">The sequence shown here is derived from an EMBL/GenBank/DDBJ whole genome shotgun (WGS) entry which is preliminary data.</text>
</comment>
<name>A0A2N5M1X5_9BACI</name>
<dbReference type="SUPFAM" id="SSF53098">
    <property type="entry name" value="Ribonuclease H-like"/>
    <property type="match status" value="1"/>
</dbReference>
<dbReference type="PANTHER" id="PTHR11472">
    <property type="entry name" value="DNA REPAIR DEAD HELICASE RAD3/XP-D SUBFAMILY MEMBER"/>
    <property type="match status" value="1"/>
</dbReference>
<dbReference type="SMART" id="SM00487">
    <property type="entry name" value="DEXDc"/>
    <property type="match status" value="1"/>
</dbReference>
<feature type="binding site" evidence="6">
    <location>
        <begin position="285"/>
        <end position="292"/>
    </location>
    <ligand>
        <name>ATP</name>
        <dbReference type="ChEBI" id="CHEBI:30616"/>
    </ligand>
</feature>
<dbReference type="AlphaFoldDB" id="A0A2N5M1X5"/>
<comment type="similarity">
    <text evidence="6 7">Belongs to the helicase family. DinG subfamily. Type 2 sub-subfamily.</text>
</comment>
<dbReference type="SMART" id="SM00479">
    <property type="entry name" value="EXOIII"/>
    <property type="match status" value="1"/>
</dbReference>
<dbReference type="InterPro" id="IPR006310">
    <property type="entry name" value="DinG"/>
</dbReference>
<dbReference type="PROSITE" id="PS51193">
    <property type="entry name" value="HELICASE_ATP_BIND_2"/>
    <property type="match status" value="1"/>
</dbReference>
<dbReference type="NCBIfam" id="NF005981">
    <property type="entry name" value="PRK08074.1"/>
    <property type="match status" value="1"/>
</dbReference>
<evidence type="ECO:0000256" key="1">
    <source>
        <dbReference type="ARBA" id="ARBA00022722"/>
    </source>
</evidence>
<feature type="domain" description="Helicase ATP-binding" evidence="8">
    <location>
        <begin position="250"/>
        <end position="517"/>
    </location>
</feature>
<dbReference type="RefSeq" id="WP_101645025.1">
    <property type="nucleotide sequence ID" value="NZ_PGUY01000062.1"/>
</dbReference>
<dbReference type="InterPro" id="IPR012337">
    <property type="entry name" value="RNaseH-like_sf"/>
</dbReference>
<dbReference type="CDD" id="cd06127">
    <property type="entry name" value="DEDDh"/>
    <property type="match status" value="1"/>
</dbReference>
<keyword evidence="5 6" id="KW-0067">ATP-binding</keyword>
<dbReference type="InterPro" id="IPR006054">
    <property type="entry name" value="DnaQ"/>
</dbReference>
<reference evidence="9 10" key="1">
    <citation type="submission" date="2017-11" db="EMBL/GenBank/DDBJ databases">
        <title>Comparitive Functional Genomics of Dry Heat Resistant strains isolated from the Viking Spacecraft.</title>
        <authorList>
            <person name="Seuylemezian A."/>
            <person name="Cooper K."/>
            <person name="Vaishampayan P."/>
        </authorList>
    </citation>
    <scope>NUCLEOTIDE SEQUENCE [LARGE SCALE GENOMIC DNA]</scope>
    <source>
        <strain evidence="9 10">V1-29</strain>
    </source>
</reference>
<keyword evidence="4 6" id="KW-0269">Exonuclease</keyword>
<dbReference type="Pfam" id="PF00929">
    <property type="entry name" value="RNase_T"/>
    <property type="match status" value="1"/>
</dbReference>
<dbReference type="PANTHER" id="PTHR11472:SF34">
    <property type="entry name" value="REGULATOR OF TELOMERE ELONGATION HELICASE 1"/>
    <property type="match status" value="1"/>
</dbReference>
<dbReference type="InterPro" id="IPR045028">
    <property type="entry name" value="DinG/Rad3-like"/>
</dbReference>
<evidence type="ECO:0000313" key="10">
    <source>
        <dbReference type="Proteomes" id="UP000234748"/>
    </source>
</evidence>
<dbReference type="GO" id="GO:0008408">
    <property type="term" value="F:3'-5' exonuclease activity"/>
    <property type="evidence" value="ECO:0007669"/>
    <property type="project" value="UniProtKB-UniRule"/>
</dbReference>
<dbReference type="InterPro" id="IPR014013">
    <property type="entry name" value="Helic_SF1/SF2_ATP-bd_DinG/Rad3"/>
</dbReference>
<dbReference type="OrthoDB" id="9803913at2"/>
<dbReference type="InterPro" id="IPR027417">
    <property type="entry name" value="P-loop_NTPase"/>
</dbReference>
<comment type="function">
    <text evidence="6 7">3'-5' exonuclease.</text>
</comment>
<dbReference type="Gene3D" id="3.40.50.300">
    <property type="entry name" value="P-loop containing nucleotide triphosphate hydrolases"/>
    <property type="match status" value="2"/>
</dbReference>
<keyword evidence="9" id="KW-0347">Helicase</keyword>
<dbReference type="InterPro" id="IPR013520">
    <property type="entry name" value="Ribonucl_H"/>
</dbReference>
<evidence type="ECO:0000256" key="3">
    <source>
        <dbReference type="ARBA" id="ARBA00022801"/>
    </source>
</evidence>
<evidence type="ECO:0000259" key="8">
    <source>
        <dbReference type="PROSITE" id="PS51193"/>
    </source>
</evidence>
<keyword evidence="1 6" id="KW-0540">Nuclease</keyword>
<dbReference type="GO" id="GO:0006260">
    <property type="term" value="P:DNA replication"/>
    <property type="evidence" value="ECO:0007669"/>
    <property type="project" value="InterPro"/>
</dbReference>
<dbReference type="GO" id="GO:0005524">
    <property type="term" value="F:ATP binding"/>
    <property type="evidence" value="ECO:0007669"/>
    <property type="project" value="UniProtKB-UniRule"/>
</dbReference>
<dbReference type="GO" id="GO:0003678">
    <property type="term" value="F:DNA helicase activity"/>
    <property type="evidence" value="ECO:0007669"/>
    <property type="project" value="TreeGrafter"/>
</dbReference>